<dbReference type="OrthoDB" id="4062651at2759"/>
<dbReference type="PANTHER" id="PTHR46008:SF2">
    <property type="entry name" value="LEAF RUST 10 DISEASE-RESISTANCE LOCUS RECEPTOR-LIKE PROTEIN KINASE-LIKE 1.4"/>
    <property type="match status" value="1"/>
</dbReference>
<keyword evidence="1" id="KW-0547">Nucleotide-binding</keyword>
<dbReference type="SUPFAM" id="SSF56112">
    <property type="entry name" value="Protein kinase-like (PK-like)"/>
    <property type="match status" value="1"/>
</dbReference>
<dbReference type="Gene3D" id="1.10.510.10">
    <property type="entry name" value="Transferase(Phosphotransferase) domain 1"/>
    <property type="match status" value="1"/>
</dbReference>
<dbReference type="Proteomes" id="UP000323000">
    <property type="component" value="Chromosome 8"/>
</dbReference>
<reference evidence="4" key="1">
    <citation type="journal article" date="2019" name="Gigascience">
        <title>De novo genome assembly of the endangered Acer yangbiense, a plant species with extremely small populations endemic to Yunnan Province, China.</title>
        <authorList>
            <person name="Yang J."/>
            <person name="Wariss H.M."/>
            <person name="Tao L."/>
            <person name="Zhang R."/>
            <person name="Yun Q."/>
            <person name="Hollingsworth P."/>
            <person name="Dao Z."/>
            <person name="Luo G."/>
            <person name="Guo H."/>
            <person name="Ma Y."/>
            <person name="Sun W."/>
        </authorList>
    </citation>
    <scope>NUCLEOTIDE SEQUENCE [LARGE SCALE GENOMIC DNA]</scope>
    <source>
        <strain evidence="4">cv. Malutang</strain>
    </source>
</reference>
<dbReference type="GO" id="GO:0005524">
    <property type="term" value="F:ATP binding"/>
    <property type="evidence" value="ECO:0007669"/>
    <property type="project" value="UniProtKB-KW"/>
</dbReference>
<comment type="caution">
    <text evidence="3">The sequence shown here is derived from an EMBL/GenBank/DDBJ whole genome shotgun (WGS) entry which is preliminary data.</text>
</comment>
<name>A0A5C7HJZ7_9ROSI</name>
<evidence type="ECO:0000256" key="2">
    <source>
        <dbReference type="ARBA" id="ARBA00022840"/>
    </source>
</evidence>
<dbReference type="AlphaFoldDB" id="A0A5C7HJZ7"/>
<protein>
    <recommendedName>
        <fullName evidence="5">Serine-threonine/tyrosine-protein kinase catalytic domain-containing protein</fullName>
    </recommendedName>
</protein>
<dbReference type="PANTHER" id="PTHR46008">
    <property type="entry name" value="LEAF RUST 10 DISEASE-RESISTANCE LOCUS RECEPTOR-LIKE PROTEIN KINASE-LIKE 1.4"/>
    <property type="match status" value="1"/>
</dbReference>
<dbReference type="EMBL" id="VAHF01000008">
    <property type="protein sequence ID" value="TXG57341.1"/>
    <property type="molecule type" value="Genomic_DNA"/>
</dbReference>
<dbReference type="InterPro" id="IPR011009">
    <property type="entry name" value="Kinase-like_dom_sf"/>
</dbReference>
<evidence type="ECO:0000313" key="4">
    <source>
        <dbReference type="Proteomes" id="UP000323000"/>
    </source>
</evidence>
<evidence type="ECO:0000313" key="3">
    <source>
        <dbReference type="EMBL" id="TXG57341.1"/>
    </source>
</evidence>
<sequence>MFITWCCKNGKFSSPIFHSRNTSSDPSSKSDLEAAGGYFGVPIFSYNELAEATDNFHHDKELGERGFGTVYHGFPDCSPLMLLIFQLPHKELKAMLIQEYIQSCQLTDKRDVYSFGVVLIELISSMPDVHLSRHKHEINFTNLAINRIQKHAINDLIDPCLGFQSDEEVIKEDGNFSRRTGFSMSATT</sequence>
<evidence type="ECO:0000256" key="1">
    <source>
        <dbReference type="ARBA" id="ARBA00022741"/>
    </source>
</evidence>
<evidence type="ECO:0008006" key="5">
    <source>
        <dbReference type="Google" id="ProtNLM"/>
    </source>
</evidence>
<accession>A0A5C7HJZ7</accession>
<keyword evidence="4" id="KW-1185">Reference proteome</keyword>
<organism evidence="3 4">
    <name type="scientific">Acer yangbiense</name>
    <dbReference type="NCBI Taxonomy" id="1000413"/>
    <lineage>
        <taxon>Eukaryota</taxon>
        <taxon>Viridiplantae</taxon>
        <taxon>Streptophyta</taxon>
        <taxon>Embryophyta</taxon>
        <taxon>Tracheophyta</taxon>
        <taxon>Spermatophyta</taxon>
        <taxon>Magnoliopsida</taxon>
        <taxon>eudicotyledons</taxon>
        <taxon>Gunneridae</taxon>
        <taxon>Pentapetalae</taxon>
        <taxon>rosids</taxon>
        <taxon>malvids</taxon>
        <taxon>Sapindales</taxon>
        <taxon>Sapindaceae</taxon>
        <taxon>Hippocastanoideae</taxon>
        <taxon>Acereae</taxon>
        <taxon>Acer</taxon>
    </lineage>
</organism>
<dbReference type="GO" id="GO:0016301">
    <property type="term" value="F:kinase activity"/>
    <property type="evidence" value="ECO:0007669"/>
    <property type="project" value="TreeGrafter"/>
</dbReference>
<keyword evidence="2" id="KW-0067">ATP-binding</keyword>
<dbReference type="Gene3D" id="3.30.200.20">
    <property type="entry name" value="Phosphorylase Kinase, domain 1"/>
    <property type="match status" value="1"/>
</dbReference>
<gene>
    <name evidence="3" type="ORF">EZV62_018654</name>
</gene>
<proteinExistence type="predicted"/>